<dbReference type="Proteomes" id="UP001199296">
    <property type="component" value="Unassembled WGS sequence"/>
</dbReference>
<evidence type="ECO:0000256" key="4">
    <source>
        <dbReference type="ARBA" id="ARBA00022967"/>
    </source>
</evidence>
<evidence type="ECO:0000256" key="7">
    <source>
        <dbReference type="ARBA" id="ARBA00023136"/>
    </source>
</evidence>
<dbReference type="PANTHER" id="PTHR30335:SF0">
    <property type="entry name" value="ION-TRANSLOCATING OXIDOREDUCTASE COMPLEX SUBUNIT A"/>
    <property type="match status" value="1"/>
</dbReference>
<proteinExistence type="inferred from homology"/>
<dbReference type="PANTHER" id="PTHR30335">
    <property type="entry name" value="INTEGRAL MEMBRANE PROTEIN OF SOXR-REDUCING COMPLEX"/>
    <property type="match status" value="1"/>
</dbReference>
<keyword evidence="10" id="KW-1185">Reference proteome</keyword>
<dbReference type="EC" id="7.-.-.-" evidence="8"/>
<evidence type="ECO:0000256" key="6">
    <source>
        <dbReference type="ARBA" id="ARBA00022989"/>
    </source>
</evidence>
<dbReference type="InterPro" id="IPR003667">
    <property type="entry name" value="NqrDE/RnfAE"/>
</dbReference>
<dbReference type="GO" id="GO:0012505">
    <property type="term" value="C:endomembrane system"/>
    <property type="evidence" value="ECO:0007669"/>
    <property type="project" value="UniProtKB-SubCell"/>
</dbReference>
<name>A0AAW4WYV8_9FIRM</name>
<dbReference type="InterPro" id="IPR050133">
    <property type="entry name" value="NqrDE/RnfAE_oxidrdctase"/>
</dbReference>
<keyword evidence="8" id="KW-1003">Cell membrane</keyword>
<comment type="function">
    <text evidence="8">Part of a membrane-bound complex that couples electron transfer with translocation of ions across the membrane.</text>
</comment>
<protein>
    <recommendedName>
        <fullName evidence="8">Ion-translocating oxidoreductase complex subunit A</fullName>
        <ecNumber evidence="8">7.-.-.-</ecNumber>
    </recommendedName>
    <alternativeName>
        <fullName evidence="8">Rnf electron transport complex subunit A</fullName>
    </alternativeName>
</protein>
<evidence type="ECO:0000256" key="5">
    <source>
        <dbReference type="ARBA" id="ARBA00022982"/>
    </source>
</evidence>
<dbReference type="AlphaFoldDB" id="A0AAW4WYV8"/>
<sequence length="197" mass="21465">MMEEFSQILLLFISTILVNNFILVRFLGICPFLGVSKQIETAFSMGLATTFVMTLTAGATWMINTYILEAFNLPFLRYVSFIIVIASLVQFVEMFIKKTSPVLYKALGIFLPLITTNCAIMGLALLIPLNNYSFIASIVFGFGAGVGFTLAIVLMAGLRENLEFGDVPEALQGVPITLMIAGILALSFMGFAGMIAM</sequence>
<dbReference type="NCBIfam" id="NF003481">
    <property type="entry name" value="PRK05151.1"/>
    <property type="match status" value="1"/>
</dbReference>
<dbReference type="GO" id="GO:0005886">
    <property type="term" value="C:plasma membrane"/>
    <property type="evidence" value="ECO:0007669"/>
    <property type="project" value="UniProtKB-SubCell"/>
</dbReference>
<reference evidence="9 10" key="1">
    <citation type="submission" date="2021-10" db="EMBL/GenBank/DDBJ databases">
        <authorList>
            <person name="Grouzdev D.S."/>
            <person name="Pantiukh K.S."/>
            <person name="Krutkina M.S."/>
        </authorList>
    </citation>
    <scope>NUCLEOTIDE SEQUENCE [LARGE SCALE GENOMIC DNA]</scope>
    <source>
        <strain evidence="9 10">Z-7514</strain>
    </source>
</reference>
<evidence type="ECO:0000313" key="9">
    <source>
        <dbReference type="EMBL" id="MCC3144217.1"/>
    </source>
</evidence>
<comment type="subcellular location">
    <subcellularLocation>
        <location evidence="8">Cell membrane</location>
        <topology evidence="8">Multi-pass membrane protein</topology>
    </subcellularLocation>
    <subcellularLocation>
        <location evidence="1">Endomembrane system</location>
        <topology evidence="1">Multi-pass membrane protein</topology>
    </subcellularLocation>
</comment>
<comment type="similarity">
    <text evidence="8">Belongs to the NqrDE/RnfAE family.</text>
</comment>
<gene>
    <name evidence="9" type="primary">rsxA</name>
    <name evidence="8" type="synonym">rnfA</name>
    <name evidence="9" type="ORF">LJ207_02645</name>
</gene>
<keyword evidence="6 8" id="KW-1133">Transmembrane helix</keyword>
<dbReference type="GO" id="GO:0022900">
    <property type="term" value="P:electron transport chain"/>
    <property type="evidence" value="ECO:0007669"/>
    <property type="project" value="UniProtKB-UniRule"/>
</dbReference>
<evidence type="ECO:0000256" key="3">
    <source>
        <dbReference type="ARBA" id="ARBA00022692"/>
    </source>
</evidence>
<feature type="transmembrane region" description="Helical" evidence="8">
    <location>
        <begin position="176"/>
        <end position="196"/>
    </location>
</feature>
<keyword evidence="4 8" id="KW-1278">Translocase</keyword>
<keyword evidence="3 8" id="KW-0812">Transmembrane</keyword>
<keyword evidence="2 8" id="KW-0813">Transport</keyword>
<evidence type="ECO:0000256" key="8">
    <source>
        <dbReference type="HAMAP-Rule" id="MF_00459"/>
    </source>
</evidence>
<dbReference type="PIRSF" id="PIRSF006102">
    <property type="entry name" value="NQR_DE"/>
    <property type="match status" value="1"/>
</dbReference>
<feature type="transmembrane region" description="Helical" evidence="8">
    <location>
        <begin position="134"/>
        <end position="156"/>
    </location>
</feature>
<feature type="transmembrane region" description="Helical" evidence="8">
    <location>
        <begin position="41"/>
        <end position="63"/>
    </location>
</feature>
<evidence type="ECO:0000256" key="2">
    <source>
        <dbReference type="ARBA" id="ARBA00022448"/>
    </source>
</evidence>
<organism evidence="9 10">
    <name type="scientific">Halanaerobium polyolivorans</name>
    <dbReference type="NCBI Taxonomy" id="2886943"/>
    <lineage>
        <taxon>Bacteria</taxon>
        <taxon>Bacillati</taxon>
        <taxon>Bacillota</taxon>
        <taxon>Clostridia</taxon>
        <taxon>Halanaerobiales</taxon>
        <taxon>Halanaerobiaceae</taxon>
        <taxon>Halanaerobium</taxon>
    </lineage>
</organism>
<comment type="subunit">
    <text evidence="8">The complex is composed of six subunits: RnfA, RnfB, RnfC, RnfD, RnfE and RnfG.</text>
</comment>
<feature type="transmembrane region" description="Helical" evidence="8">
    <location>
        <begin position="75"/>
        <end position="96"/>
    </location>
</feature>
<comment type="caution">
    <text evidence="9">The sequence shown here is derived from an EMBL/GenBank/DDBJ whole genome shotgun (WGS) entry which is preliminary data.</text>
</comment>
<evidence type="ECO:0000256" key="1">
    <source>
        <dbReference type="ARBA" id="ARBA00004127"/>
    </source>
</evidence>
<keyword evidence="7 8" id="KW-0472">Membrane</keyword>
<dbReference type="HAMAP" id="MF_00459">
    <property type="entry name" value="RsxA_RnfA"/>
    <property type="match status" value="1"/>
</dbReference>
<feature type="transmembrane region" description="Helical" evidence="8">
    <location>
        <begin position="9"/>
        <end position="35"/>
    </location>
</feature>
<dbReference type="NCBIfam" id="TIGR01943">
    <property type="entry name" value="rnfA"/>
    <property type="match status" value="1"/>
</dbReference>
<dbReference type="Pfam" id="PF02508">
    <property type="entry name" value="Rnf-Nqr"/>
    <property type="match status" value="1"/>
</dbReference>
<evidence type="ECO:0000313" key="10">
    <source>
        <dbReference type="Proteomes" id="UP001199296"/>
    </source>
</evidence>
<dbReference type="InterPro" id="IPR011293">
    <property type="entry name" value="Ion_transpt_RnfA/RsxA"/>
</dbReference>
<dbReference type="EMBL" id="JAJFAT010000002">
    <property type="protein sequence ID" value="MCC3144217.1"/>
    <property type="molecule type" value="Genomic_DNA"/>
</dbReference>
<accession>A0AAW4WYV8</accession>
<keyword evidence="5 8" id="KW-0249">Electron transport</keyword>
<feature type="transmembrane region" description="Helical" evidence="8">
    <location>
        <begin position="102"/>
        <end position="127"/>
    </location>
</feature>